<dbReference type="AlphaFoldDB" id="A0A1G7H852"/>
<dbReference type="EMBL" id="FNAH01000018">
    <property type="protein sequence ID" value="SDE96612.1"/>
    <property type="molecule type" value="Genomic_DNA"/>
</dbReference>
<dbReference type="OrthoDB" id="7862520at2"/>
<gene>
    <name evidence="1" type="ORF">SAMN05421538_11819</name>
</gene>
<dbReference type="Proteomes" id="UP000199344">
    <property type="component" value="Unassembled WGS sequence"/>
</dbReference>
<evidence type="ECO:0000313" key="2">
    <source>
        <dbReference type="Proteomes" id="UP000199344"/>
    </source>
</evidence>
<organism evidence="1 2">
    <name type="scientific">Paracoccus isoporae</name>
    <dbReference type="NCBI Taxonomy" id="591205"/>
    <lineage>
        <taxon>Bacteria</taxon>
        <taxon>Pseudomonadati</taxon>
        <taxon>Pseudomonadota</taxon>
        <taxon>Alphaproteobacteria</taxon>
        <taxon>Rhodobacterales</taxon>
        <taxon>Paracoccaceae</taxon>
        <taxon>Paracoccus</taxon>
    </lineage>
</organism>
<name>A0A1G7H852_9RHOB</name>
<dbReference type="STRING" id="591205.SAMN05421538_11819"/>
<sequence length="177" mass="19815">SVNLVFFIRISSSSLPRKFYFRIPLTMGRITFFDPVLSDWMFGGPVWGSGLIFGGMDGVSYQFDDTGEVVEVEAPNLVSLTFDLSLPLGPQLADAKKELEDCYTSHWYDDENDCVKEIKNVKHHPEKWLTYLRLLDARAAGASLAEMAEILPATMARRDARAAGNALEQAKGQAFRF</sequence>
<keyword evidence="2" id="KW-1185">Reference proteome</keyword>
<evidence type="ECO:0000313" key="1">
    <source>
        <dbReference type="EMBL" id="SDE96612.1"/>
    </source>
</evidence>
<feature type="non-terminal residue" evidence="1">
    <location>
        <position position="1"/>
    </location>
</feature>
<reference evidence="1 2" key="1">
    <citation type="submission" date="2016-10" db="EMBL/GenBank/DDBJ databases">
        <authorList>
            <person name="de Groot N.N."/>
        </authorList>
    </citation>
    <scope>NUCLEOTIDE SEQUENCE [LARGE SCALE GENOMIC DNA]</scope>
    <source>
        <strain evidence="1 2">DSM 22220</strain>
    </source>
</reference>
<dbReference type="RefSeq" id="WP_143025713.1">
    <property type="nucleotide sequence ID" value="NZ_FNAH01000018.1"/>
</dbReference>
<proteinExistence type="predicted"/>
<protein>
    <submittedName>
        <fullName evidence="1">Uncharacterized conserved protein</fullName>
    </submittedName>
</protein>
<accession>A0A1G7H852</accession>